<dbReference type="SUPFAM" id="SSF64288">
    <property type="entry name" value="Chorismate lyase-like"/>
    <property type="match status" value="1"/>
</dbReference>
<dbReference type="Proteomes" id="UP001595755">
    <property type="component" value="Unassembled WGS sequence"/>
</dbReference>
<protein>
    <recommendedName>
        <fullName evidence="3">DUF98 domain-containing protein</fullName>
    </recommendedName>
</protein>
<gene>
    <name evidence="1" type="ORF">ACFO1S_20755</name>
</gene>
<reference evidence="2" key="1">
    <citation type="journal article" date="2019" name="Int. J. Syst. Evol. Microbiol.">
        <title>The Global Catalogue of Microorganisms (GCM) 10K type strain sequencing project: providing services to taxonomists for standard genome sequencing and annotation.</title>
        <authorList>
            <consortium name="The Broad Institute Genomics Platform"/>
            <consortium name="The Broad Institute Genome Sequencing Center for Infectious Disease"/>
            <person name="Wu L."/>
            <person name="Ma J."/>
        </authorList>
    </citation>
    <scope>NUCLEOTIDE SEQUENCE [LARGE SCALE GENOMIC DNA]</scope>
    <source>
        <strain evidence="2">CGMCC 4.1641</strain>
    </source>
</reference>
<evidence type="ECO:0000313" key="1">
    <source>
        <dbReference type="EMBL" id="MFC4305865.1"/>
    </source>
</evidence>
<dbReference type="Gene3D" id="3.40.1410.10">
    <property type="entry name" value="Chorismate lyase-like"/>
    <property type="match status" value="1"/>
</dbReference>
<dbReference type="InterPro" id="IPR028978">
    <property type="entry name" value="Chorismate_lyase_/UTRA_dom_sf"/>
</dbReference>
<comment type="caution">
    <text evidence="1">The sequence shown here is derived from an EMBL/GenBank/DDBJ whole genome shotgun (WGS) entry which is preliminary data.</text>
</comment>
<sequence>MQAELQRFKKLVFQLLLASENRTTDMLELVLQDSLIPRVLSQSFQENRLPEVDPQGKDILLRESCLLAERSGMQVSQNIAVIYPQQVPEDVYDRISQKREGIGHMIRAGSIANGRSLLRCGWREGRTVVDLFGNPYELLFREKFREVPYKEYTITFAAYESPGIHLLEYFNPRLLEAVPIQLPESPAAIGTTPGGI</sequence>
<organism evidence="1 2">
    <name type="scientific">Cohnella boryungensis</name>
    <dbReference type="NCBI Taxonomy" id="768479"/>
    <lineage>
        <taxon>Bacteria</taxon>
        <taxon>Bacillati</taxon>
        <taxon>Bacillota</taxon>
        <taxon>Bacilli</taxon>
        <taxon>Bacillales</taxon>
        <taxon>Paenibacillaceae</taxon>
        <taxon>Cohnella</taxon>
    </lineage>
</organism>
<dbReference type="RefSeq" id="WP_204601430.1">
    <property type="nucleotide sequence ID" value="NZ_JBHSED010000040.1"/>
</dbReference>
<evidence type="ECO:0000313" key="2">
    <source>
        <dbReference type="Proteomes" id="UP001595755"/>
    </source>
</evidence>
<name>A0ABV8SFT0_9BACL</name>
<proteinExistence type="predicted"/>
<accession>A0ABV8SFT0</accession>
<keyword evidence="2" id="KW-1185">Reference proteome</keyword>
<dbReference type="EMBL" id="JBHSED010000040">
    <property type="protein sequence ID" value="MFC4305865.1"/>
    <property type="molecule type" value="Genomic_DNA"/>
</dbReference>
<evidence type="ECO:0008006" key="3">
    <source>
        <dbReference type="Google" id="ProtNLM"/>
    </source>
</evidence>